<dbReference type="InterPro" id="IPR017896">
    <property type="entry name" value="4Fe4S_Fe-S-bd"/>
</dbReference>
<evidence type="ECO:0000313" key="4">
    <source>
        <dbReference type="EMBL" id="HGU64704.1"/>
    </source>
</evidence>
<dbReference type="GO" id="GO:0051537">
    <property type="term" value="F:2 iron, 2 sulfur cluster binding"/>
    <property type="evidence" value="ECO:0007669"/>
    <property type="project" value="InterPro"/>
</dbReference>
<dbReference type="Gene3D" id="3.30.70.20">
    <property type="match status" value="1"/>
</dbReference>
<dbReference type="PROSITE" id="PS51379">
    <property type="entry name" value="4FE4S_FER_2"/>
    <property type="match status" value="2"/>
</dbReference>
<feature type="domain" description="4Fe-4S ferredoxin-type" evidence="2">
    <location>
        <begin position="111"/>
        <end position="142"/>
    </location>
</feature>
<evidence type="ECO:0000259" key="2">
    <source>
        <dbReference type="PROSITE" id="PS51379"/>
    </source>
</evidence>
<dbReference type="AlphaFoldDB" id="A0A7C4D9C6"/>
<organism evidence="3">
    <name type="scientific">Staphylothermus marinus</name>
    <dbReference type="NCBI Taxonomy" id="2280"/>
    <lineage>
        <taxon>Archaea</taxon>
        <taxon>Thermoproteota</taxon>
        <taxon>Thermoprotei</taxon>
        <taxon>Desulfurococcales</taxon>
        <taxon>Desulfurococcaceae</taxon>
        <taxon>Staphylothermus</taxon>
    </lineage>
</organism>
<accession>A0A7C4D9C6</accession>
<protein>
    <submittedName>
        <fullName evidence="3">4Fe-4S dicluster domain-containing protein</fullName>
    </submittedName>
</protein>
<dbReference type="PROSITE" id="PS00198">
    <property type="entry name" value="4FE4S_FER_1"/>
    <property type="match status" value="2"/>
</dbReference>
<sequence length="237" mass="26796">MTTPIATSERKSSVKTVRIYFMNKAYDVPIGLTIMKALEYAGYKLMRGVGCRGGFCGACAVAYRKPGDYKFKTGLACQTVVENDMYIALLPYSPLIKPRYNIFEMKPEAGYVLKIFPEVARCISCNSCSKACPQGLEVMDAVQSVLRNDILKAADLVFDCISCGLCSLRCPAEIRHIYLFQLLRRLAGKYLLPRAKHLEIRVNEIESGKYFAEIEDLMKKPIDELKKLYSERDIEPE</sequence>
<dbReference type="GO" id="GO:0016491">
    <property type="term" value="F:oxidoreductase activity"/>
    <property type="evidence" value="ECO:0007669"/>
    <property type="project" value="UniProtKB-ARBA"/>
</dbReference>
<evidence type="ECO:0000313" key="3">
    <source>
        <dbReference type="EMBL" id="HGM58153.1"/>
    </source>
</evidence>
<feature type="domain" description="2Fe-2S ferredoxin-type" evidence="1">
    <location>
        <begin position="15"/>
        <end position="93"/>
    </location>
</feature>
<dbReference type="Gene3D" id="3.10.20.30">
    <property type="match status" value="1"/>
</dbReference>
<gene>
    <name evidence="4" type="ORF">ENT92_00610</name>
    <name evidence="3" type="ORF">ENU14_00970</name>
</gene>
<dbReference type="SUPFAM" id="SSF54292">
    <property type="entry name" value="2Fe-2S ferredoxin-like"/>
    <property type="match status" value="1"/>
</dbReference>
<reference evidence="3" key="1">
    <citation type="journal article" date="2020" name="mSystems">
        <title>Genome- and Community-Level Interaction Insights into Carbon Utilization and Element Cycling Functions of Hydrothermarchaeota in Hydrothermal Sediment.</title>
        <authorList>
            <person name="Zhou Z."/>
            <person name="Liu Y."/>
            <person name="Xu W."/>
            <person name="Pan J."/>
            <person name="Luo Z.H."/>
            <person name="Li M."/>
        </authorList>
    </citation>
    <scope>NUCLEOTIDE SEQUENCE [LARGE SCALE GENOMIC DNA]</scope>
    <source>
        <strain evidence="4">SpSt-622</strain>
        <strain evidence="3">SpSt-642</strain>
    </source>
</reference>
<evidence type="ECO:0000259" key="1">
    <source>
        <dbReference type="PROSITE" id="PS51085"/>
    </source>
</evidence>
<proteinExistence type="predicted"/>
<dbReference type="InterPro" id="IPR012675">
    <property type="entry name" value="Beta-grasp_dom_sf"/>
</dbReference>
<dbReference type="InterPro" id="IPR036010">
    <property type="entry name" value="2Fe-2S_ferredoxin-like_sf"/>
</dbReference>
<dbReference type="EMBL" id="DTAN01000026">
    <property type="protein sequence ID" value="HGU64704.1"/>
    <property type="molecule type" value="Genomic_DNA"/>
</dbReference>
<dbReference type="Pfam" id="PF13187">
    <property type="entry name" value="Fer4_9"/>
    <property type="match status" value="1"/>
</dbReference>
<dbReference type="Pfam" id="PF00111">
    <property type="entry name" value="Fer2"/>
    <property type="match status" value="1"/>
</dbReference>
<comment type="caution">
    <text evidence="3">The sequence shown here is derived from an EMBL/GenBank/DDBJ whole genome shotgun (WGS) entry which is preliminary data.</text>
</comment>
<dbReference type="InterPro" id="IPR006058">
    <property type="entry name" value="2Fe2S_fd_BS"/>
</dbReference>
<feature type="domain" description="4Fe-4S ferredoxin-type" evidence="2">
    <location>
        <begin position="152"/>
        <end position="180"/>
    </location>
</feature>
<dbReference type="CDD" id="cd00207">
    <property type="entry name" value="fer2"/>
    <property type="match status" value="1"/>
</dbReference>
<dbReference type="InterPro" id="IPR017900">
    <property type="entry name" value="4Fe4S_Fe_S_CS"/>
</dbReference>
<dbReference type="PROSITE" id="PS00197">
    <property type="entry name" value="2FE2S_FER_1"/>
    <property type="match status" value="1"/>
</dbReference>
<dbReference type="InterPro" id="IPR001041">
    <property type="entry name" value="2Fe-2S_ferredoxin-type"/>
</dbReference>
<dbReference type="PROSITE" id="PS51085">
    <property type="entry name" value="2FE2S_FER_2"/>
    <property type="match status" value="1"/>
</dbReference>
<name>A0A7C4D9C6_STAMA</name>
<dbReference type="SUPFAM" id="SSF46548">
    <property type="entry name" value="alpha-helical ferredoxin"/>
    <property type="match status" value="1"/>
</dbReference>
<dbReference type="EMBL" id="DTBJ01000013">
    <property type="protein sequence ID" value="HGM58153.1"/>
    <property type="molecule type" value="Genomic_DNA"/>
</dbReference>